<dbReference type="Proteomes" id="UP000242857">
    <property type="component" value="Unassembled WGS sequence"/>
</dbReference>
<accession>A0A1M4VBC4</accession>
<dbReference type="EMBL" id="FQUK01000010">
    <property type="protein sequence ID" value="SHE66281.1"/>
    <property type="molecule type" value="Genomic_DNA"/>
</dbReference>
<sequence>MFKNRTLLEKLKNKHPYLLDELPATVRVDGIEMPLESATLDQIAFAVIALENEVRPISRRMNALRELYDLARKRGALGAHRIGDAIADKEGRS</sequence>
<evidence type="ECO:0000313" key="2">
    <source>
        <dbReference type="Proteomes" id="UP000242857"/>
    </source>
</evidence>
<dbReference type="OrthoDB" id="6197217at2"/>
<dbReference type="AlphaFoldDB" id="A0A1M4VBC4"/>
<dbReference type="RefSeq" id="WP_072755422.1">
    <property type="nucleotide sequence ID" value="NZ_FQUK01000010.1"/>
</dbReference>
<gene>
    <name evidence="1" type="ORF">SAMN02745204_00901</name>
</gene>
<keyword evidence="2" id="KW-1185">Reference proteome</keyword>
<evidence type="ECO:0000313" key="1">
    <source>
        <dbReference type="EMBL" id="SHE66281.1"/>
    </source>
</evidence>
<organism evidence="1 2">
    <name type="scientific">Thermomonas hydrothermalis</name>
    <dbReference type="NCBI Taxonomy" id="213588"/>
    <lineage>
        <taxon>Bacteria</taxon>
        <taxon>Pseudomonadati</taxon>
        <taxon>Pseudomonadota</taxon>
        <taxon>Gammaproteobacteria</taxon>
        <taxon>Lysobacterales</taxon>
        <taxon>Lysobacteraceae</taxon>
        <taxon>Thermomonas</taxon>
    </lineage>
</organism>
<proteinExistence type="predicted"/>
<name>A0A1M4VBC4_9GAMM</name>
<protein>
    <submittedName>
        <fullName evidence="1">Uncharacterized protein</fullName>
    </submittedName>
</protein>
<reference evidence="2" key="1">
    <citation type="submission" date="2016-11" db="EMBL/GenBank/DDBJ databases">
        <authorList>
            <person name="Varghese N."/>
            <person name="Submissions S."/>
        </authorList>
    </citation>
    <scope>NUCLEOTIDE SEQUENCE [LARGE SCALE GENOMIC DNA]</scope>
    <source>
        <strain evidence="2">DSM 14834</strain>
    </source>
</reference>
<dbReference type="STRING" id="213588.SAMN02745204_00901"/>